<dbReference type="Proteomes" id="UP000320333">
    <property type="component" value="Unassembled WGS sequence"/>
</dbReference>
<accession>A0A507FB24</accession>
<proteinExistence type="predicted"/>
<dbReference type="GO" id="GO:0000045">
    <property type="term" value="P:autophagosome assembly"/>
    <property type="evidence" value="ECO:0007669"/>
    <property type="project" value="TreeGrafter"/>
</dbReference>
<evidence type="ECO:0000259" key="4">
    <source>
        <dbReference type="PROSITE" id="PS51399"/>
    </source>
</evidence>
<name>A0A507FB24_9FUNG</name>
<dbReference type="InterPro" id="IPR029071">
    <property type="entry name" value="Ubiquitin-like_domsf"/>
</dbReference>
<dbReference type="PROSITE" id="PS50033">
    <property type="entry name" value="UBX"/>
    <property type="match status" value="1"/>
</dbReference>
<feature type="compositionally biased region" description="Low complexity" evidence="2">
    <location>
        <begin position="211"/>
        <end position="237"/>
    </location>
</feature>
<dbReference type="Pfam" id="PF00789">
    <property type="entry name" value="UBX"/>
    <property type="match status" value="1"/>
</dbReference>
<dbReference type="GO" id="GO:0043161">
    <property type="term" value="P:proteasome-mediated ubiquitin-dependent protein catabolic process"/>
    <property type="evidence" value="ECO:0007669"/>
    <property type="project" value="TreeGrafter"/>
</dbReference>
<dbReference type="PANTHER" id="PTHR23333">
    <property type="entry name" value="UBX DOMAIN CONTAINING PROTEIN"/>
    <property type="match status" value="1"/>
</dbReference>
<keyword evidence="6" id="KW-1185">Reference proteome</keyword>
<dbReference type="EMBL" id="QEAP01000179">
    <property type="protein sequence ID" value="TPX73541.1"/>
    <property type="molecule type" value="Genomic_DNA"/>
</dbReference>
<dbReference type="FunFam" id="3.10.20.90:FF:000179">
    <property type="entry name" value="Plant UBX domain-containing protein 4"/>
    <property type="match status" value="1"/>
</dbReference>
<dbReference type="GO" id="GO:0061025">
    <property type="term" value="P:membrane fusion"/>
    <property type="evidence" value="ECO:0007669"/>
    <property type="project" value="TreeGrafter"/>
</dbReference>
<feature type="domain" description="UBX" evidence="3">
    <location>
        <begin position="249"/>
        <end position="324"/>
    </location>
</feature>
<feature type="compositionally biased region" description="Polar residues" evidence="2">
    <location>
        <begin position="63"/>
        <end position="76"/>
    </location>
</feature>
<protein>
    <recommendedName>
        <fullName evidence="7">UBX domain-containing protein</fullName>
    </recommendedName>
</protein>
<dbReference type="Gene3D" id="3.30.420.210">
    <property type="entry name" value="SEP domain"/>
    <property type="match status" value="1"/>
</dbReference>
<comment type="caution">
    <text evidence="5">The sequence shown here is derived from an EMBL/GenBank/DDBJ whole genome shotgun (WGS) entry which is preliminary data.</text>
</comment>
<dbReference type="FunFam" id="3.30.420.210:FF:000002">
    <property type="entry name" value="UBX domain-containing protein 1"/>
    <property type="match status" value="1"/>
</dbReference>
<dbReference type="GO" id="GO:0007030">
    <property type="term" value="P:Golgi organization"/>
    <property type="evidence" value="ECO:0007669"/>
    <property type="project" value="TreeGrafter"/>
</dbReference>
<dbReference type="SUPFAM" id="SSF54236">
    <property type="entry name" value="Ubiquitin-like"/>
    <property type="match status" value="1"/>
</dbReference>
<feature type="region of interest" description="Disordered" evidence="2">
    <location>
        <begin position="180"/>
        <end position="237"/>
    </location>
</feature>
<dbReference type="SMART" id="SM00553">
    <property type="entry name" value="SEP"/>
    <property type="match status" value="1"/>
</dbReference>
<evidence type="ECO:0000313" key="5">
    <source>
        <dbReference type="EMBL" id="TPX73541.1"/>
    </source>
</evidence>
<dbReference type="GO" id="GO:0031468">
    <property type="term" value="P:nuclear membrane reassembly"/>
    <property type="evidence" value="ECO:0007669"/>
    <property type="project" value="TreeGrafter"/>
</dbReference>
<dbReference type="CDD" id="cd01770">
    <property type="entry name" value="UBX_UBXN2"/>
    <property type="match status" value="1"/>
</dbReference>
<feature type="domain" description="SEP" evidence="4">
    <location>
        <begin position="113"/>
        <end position="178"/>
    </location>
</feature>
<dbReference type="PROSITE" id="PS51399">
    <property type="entry name" value="SEP"/>
    <property type="match status" value="1"/>
</dbReference>
<keyword evidence="1" id="KW-0833">Ubl conjugation pathway</keyword>
<dbReference type="InterPro" id="IPR036241">
    <property type="entry name" value="NSFL1C_SEP_dom_sf"/>
</dbReference>
<feature type="region of interest" description="Disordered" evidence="2">
    <location>
        <begin position="1"/>
        <end position="115"/>
    </location>
</feature>
<dbReference type="InterPro" id="IPR012989">
    <property type="entry name" value="SEP_domain"/>
</dbReference>
<dbReference type="GO" id="GO:0005634">
    <property type="term" value="C:nucleus"/>
    <property type="evidence" value="ECO:0007669"/>
    <property type="project" value="TreeGrafter"/>
</dbReference>
<evidence type="ECO:0000259" key="3">
    <source>
        <dbReference type="PROSITE" id="PS50033"/>
    </source>
</evidence>
<dbReference type="GO" id="GO:0043130">
    <property type="term" value="F:ubiquitin binding"/>
    <property type="evidence" value="ECO:0007669"/>
    <property type="project" value="TreeGrafter"/>
</dbReference>
<feature type="compositionally biased region" description="Low complexity" evidence="2">
    <location>
        <begin position="89"/>
        <end position="106"/>
    </location>
</feature>
<dbReference type="InterPro" id="IPR001012">
    <property type="entry name" value="UBX_dom"/>
</dbReference>
<evidence type="ECO:0008006" key="7">
    <source>
        <dbReference type="Google" id="ProtNLM"/>
    </source>
</evidence>
<evidence type="ECO:0000313" key="6">
    <source>
        <dbReference type="Proteomes" id="UP000320333"/>
    </source>
</evidence>
<gene>
    <name evidence="5" type="ORF">CcCBS67573_g05192</name>
</gene>
<evidence type="ECO:0000256" key="2">
    <source>
        <dbReference type="SAM" id="MobiDB-lite"/>
    </source>
</evidence>
<dbReference type="STRING" id="246404.A0A507FB24"/>
<sequence length="326" mass="34530">MSNIRGLSDFSNSNKGKGNDSDSDDDDKPQQFFAGGEKSGVAIQGPPKGKNLVKDIMGKAANADSQETQQTPSYFSGSGHRLGTENDEPSSSSSSAATQQPQQQTQRQELHEPVERRLTFWQDGFTVEFGALMRYDDPANEALLQAINNGTAPLSLLNVLPGQQVTVNIEEHLSEPWTKEAADKYAKNSKPAGSKEAKMKAFSGAGHRLGSEAPAESSSALPGGFPSSSSSSSSAAPAPAVPAAISVDPNTPTTSIQIRLADGTRLVARMNHTHTVGDLRSFIQASRTGQGAFAIMTTFPNRDLTEDGVSLKEAGLLNAVVVQRML</sequence>
<dbReference type="OrthoDB" id="25887at2759"/>
<dbReference type="AlphaFoldDB" id="A0A507FB24"/>
<dbReference type="SMART" id="SM00166">
    <property type="entry name" value="UBX"/>
    <property type="match status" value="1"/>
</dbReference>
<dbReference type="GO" id="GO:0005829">
    <property type="term" value="C:cytosol"/>
    <property type="evidence" value="ECO:0007669"/>
    <property type="project" value="TreeGrafter"/>
</dbReference>
<dbReference type="SUPFAM" id="SSF102848">
    <property type="entry name" value="NSFL1 (p97 ATPase) cofactor p47, SEP domain"/>
    <property type="match status" value="1"/>
</dbReference>
<reference evidence="5 6" key="1">
    <citation type="journal article" date="2019" name="Sci. Rep.">
        <title>Comparative genomics of chytrid fungi reveal insights into the obligate biotrophic and pathogenic lifestyle of Synchytrium endobioticum.</title>
        <authorList>
            <person name="van de Vossenberg B.T.L.H."/>
            <person name="Warris S."/>
            <person name="Nguyen H.D.T."/>
            <person name="van Gent-Pelzer M.P.E."/>
            <person name="Joly D.L."/>
            <person name="van de Geest H.C."/>
            <person name="Bonants P.J.M."/>
            <person name="Smith D.S."/>
            <person name="Levesque C.A."/>
            <person name="van der Lee T.A.J."/>
        </authorList>
    </citation>
    <scope>NUCLEOTIDE SEQUENCE [LARGE SCALE GENOMIC DNA]</scope>
    <source>
        <strain evidence="5 6">CBS 675.73</strain>
    </source>
</reference>
<organism evidence="5 6">
    <name type="scientific">Chytriomyces confervae</name>
    <dbReference type="NCBI Taxonomy" id="246404"/>
    <lineage>
        <taxon>Eukaryota</taxon>
        <taxon>Fungi</taxon>
        <taxon>Fungi incertae sedis</taxon>
        <taxon>Chytridiomycota</taxon>
        <taxon>Chytridiomycota incertae sedis</taxon>
        <taxon>Chytridiomycetes</taxon>
        <taxon>Chytridiales</taxon>
        <taxon>Chytriomycetaceae</taxon>
        <taxon>Chytriomyces</taxon>
    </lineage>
</organism>
<dbReference type="PANTHER" id="PTHR23333:SF20">
    <property type="entry name" value="NSFL1 COFACTOR P47"/>
    <property type="match status" value="1"/>
</dbReference>
<dbReference type="Pfam" id="PF08059">
    <property type="entry name" value="SEP"/>
    <property type="match status" value="1"/>
</dbReference>
<evidence type="ECO:0000256" key="1">
    <source>
        <dbReference type="ARBA" id="ARBA00022786"/>
    </source>
</evidence>
<dbReference type="Gene3D" id="3.10.20.90">
    <property type="entry name" value="Phosphatidylinositol 3-kinase Catalytic Subunit, Chain A, domain 1"/>
    <property type="match status" value="1"/>
</dbReference>